<reference evidence="3 4" key="1">
    <citation type="submission" date="2021-07" db="EMBL/GenBank/DDBJ databases">
        <title>Karlodiniumbacter phycospheric gen. nov., sp. nov., a phycosphere bacterium isolated from karlodinium veneficum.</title>
        <authorList>
            <person name="Peng Y."/>
            <person name="Jiang L."/>
            <person name="Lee J."/>
        </authorList>
    </citation>
    <scope>NUCLEOTIDE SEQUENCE</scope>
    <source>
        <strain evidence="3 4">N5</strain>
    </source>
</reference>
<dbReference type="RefSeq" id="WP_257892163.1">
    <property type="nucleotide sequence ID" value="NZ_JAIMBW010000001.1"/>
</dbReference>
<organism evidence="3">
    <name type="scientific">Gymnodinialimonas phycosphaerae</name>
    <dbReference type="NCBI Taxonomy" id="2841589"/>
    <lineage>
        <taxon>Bacteria</taxon>
        <taxon>Pseudomonadati</taxon>
        <taxon>Pseudomonadota</taxon>
        <taxon>Alphaproteobacteria</taxon>
        <taxon>Rhodobacterales</taxon>
        <taxon>Paracoccaceae</taxon>
        <taxon>Gymnodinialimonas</taxon>
    </lineage>
</organism>
<evidence type="ECO:0000313" key="2">
    <source>
        <dbReference type="EMBL" id="MBY4892364.1"/>
    </source>
</evidence>
<sequence>MAERTIIQAHGAALASVIAAMVFGGLATFGLRIVVVAFQVDAAGLWVWGLLCVSLLLLWAVIHVLWNAFGISLIVSAGGIRKPGPFRGLRLPAVGLQIGRHDTTRTNLSNSGASTALRSFKTTEFWALAPGKRAALIWDGPRDAPQIARIEMAIAQTLRIPVQSMSKGGTSGFPAGQ</sequence>
<protein>
    <submittedName>
        <fullName evidence="3">Uncharacterized protein</fullName>
    </submittedName>
</protein>
<feature type="transmembrane region" description="Helical" evidence="1">
    <location>
        <begin position="45"/>
        <end position="66"/>
    </location>
</feature>
<name>A0A975TWR2_9RHOB</name>
<dbReference type="Proteomes" id="UP000693972">
    <property type="component" value="Unassembled WGS sequence"/>
</dbReference>
<keyword evidence="1" id="KW-0812">Transmembrane</keyword>
<dbReference type="EMBL" id="CP078073">
    <property type="protein sequence ID" value="QXL89114.1"/>
    <property type="molecule type" value="Genomic_DNA"/>
</dbReference>
<evidence type="ECO:0000313" key="3">
    <source>
        <dbReference type="EMBL" id="QXL89114.1"/>
    </source>
</evidence>
<gene>
    <name evidence="2" type="ORF">KUL25_06275</name>
    <name evidence="3" type="ORF">KUL25_06280</name>
</gene>
<accession>A0A975TWR2</accession>
<keyword evidence="1" id="KW-1133">Transmembrane helix</keyword>
<proteinExistence type="predicted"/>
<dbReference type="EMBL" id="JAIMBW010000001">
    <property type="protein sequence ID" value="MBY4892364.1"/>
    <property type="molecule type" value="Genomic_DNA"/>
</dbReference>
<evidence type="ECO:0000313" key="4">
    <source>
        <dbReference type="Proteomes" id="UP000693972"/>
    </source>
</evidence>
<keyword evidence="1" id="KW-0472">Membrane</keyword>
<evidence type="ECO:0000256" key="1">
    <source>
        <dbReference type="SAM" id="Phobius"/>
    </source>
</evidence>
<feature type="transmembrane region" description="Helical" evidence="1">
    <location>
        <begin position="12"/>
        <end position="39"/>
    </location>
</feature>
<dbReference type="AlphaFoldDB" id="A0A975TWR2"/>
<keyword evidence="4" id="KW-1185">Reference proteome</keyword>